<reference evidence="2 3" key="1">
    <citation type="journal article" date="2012" name="PLoS Pathog.">
        <title>Diverse lifestyles and strategies of plant pathogenesis encoded in the genomes of eighteen Dothideomycetes fungi.</title>
        <authorList>
            <person name="Ohm R.A."/>
            <person name="Feau N."/>
            <person name="Henrissat B."/>
            <person name="Schoch C.L."/>
            <person name="Horwitz B.A."/>
            <person name="Barry K.W."/>
            <person name="Condon B.J."/>
            <person name="Copeland A.C."/>
            <person name="Dhillon B."/>
            <person name="Glaser F."/>
            <person name="Hesse C.N."/>
            <person name="Kosti I."/>
            <person name="LaButti K."/>
            <person name="Lindquist E.A."/>
            <person name="Lucas S."/>
            <person name="Salamov A.A."/>
            <person name="Bradshaw R.E."/>
            <person name="Ciuffetti L."/>
            <person name="Hamelin R.C."/>
            <person name="Kema G.H.J."/>
            <person name="Lawrence C."/>
            <person name="Scott J.A."/>
            <person name="Spatafora J.W."/>
            <person name="Turgeon B.G."/>
            <person name="de Wit P.J.G.M."/>
            <person name="Zhong S."/>
            <person name="Goodwin S.B."/>
            <person name="Grigoriev I.V."/>
        </authorList>
    </citation>
    <scope>NUCLEOTIDE SEQUENCE [LARGE SCALE GENOMIC DNA]</scope>
    <source>
        <strain evidence="2 3">CIRAD86</strain>
    </source>
</reference>
<feature type="region of interest" description="Disordered" evidence="1">
    <location>
        <begin position="116"/>
        <end position="186"/>
    </location>
</feature>
<feature type="compositionally biased region" description="Acidic residues" evidence="1">
    <location>
        <begin position="162"/>
        <end position="181"/>
    </location>
</feature>
<proteinExistence type="predicted"/>
<gene>
    <name evidence="2" type="ORF">MYCFIDRAFT_178321</name>
</gene>
<evidence type="ECO:0000313" key="2">
    <source>
        <dbReference type="EMBL" id="EME79762.1"/>
    </source>
</evidence>
<feature type="region of interest" description="Disordered" evidence="1">
    <location>
        <begin position="13"/>
        <end position="82"/>
    </location>
</feature>
<dbReference type="AlphaFoldDB" id="M3AQT4"/>
<evidence type="ECO:0000256" key="1">
    <source>
        <dbReference type="SAM" id="MobiDB-lite"/>
    </source>
</evidence>
<accession>M3AQT4</accession>
<dbReference type="Proteomes" id="UP000016932">
    <property type="component" value="Unassembled WGS sequence"/>
</dbReference>
<feature type="compositionally biased region" description="Polar residues" evidence="1">
    <location>
        <begin position="24"/>
        <end position="40"/>
    </location>
</feature>
<name>M3AQT4_PSEFD</name>
<dbReference type="EMBL" id="KB446562">
    <property type="protein sequence ID" value="EME79762.1"/>
    <property type="molecule type" value="Genomic_DNA"/>
</dbReference>
<evidence type="ECO:0000313" key="3">
    <source>
        <dbReference type="Proteomes" id="UP000016932"/>
    </source>
</evidence>
<organism evidence="2 3">
    <name type="scientific">Pseudocercospora fijiensis (strain CIRAD86)</name>
    <name type="common">Black leaf streak disease fungus</name>
    <name type="synonym">Mycosphaerella fijiensis</name>
    <dbReference type="NCBI Taxonomy" id="383855"/>
    <lineage>
        <taxon>Eukaryota</taxon>
        <taxon>Fungi</taxon>
        <taxon>Dikarya</taxon>
        <taxon>Ascomycota</taxon>
        <taxon>Pezizomycotina</taxon>
        <taxon>Dothideomycetes</taxon>
        <taxon>Dothideomycetidae</taxon>
        <taxon>Mycosphaerellales</taxon>
        <taxon>Mycosphaerellaceae</taxon>
        <taxon>Pseudocercospora</taxon>
    </lineage>
</organism>
<dbReference type="HOGENOM" id="CLU_783310_0_0_1"/>
<keyword evidence="3" id="KW-1185">Reference proteome</keyword>
<dbReference type="GeneID" id="19333926"/>
<sequence>MITAARLGTRLSRSLLASKAGLEATTTSPKERSSTQSNDQPTHERRMASQANAEPARAEPRYLPADGAIPAPAILPPQQAISTHSDTTLAKKILDLMQNNRKRSHAEVKPLCAIEEGDESEAEESRTKKVKHSAAQANVRVPRREGSAGMQSEGAMLNTSQGDDDADWEDVDDDDANEPETENSGGKDRLVFARSSICLAPLSSPNCAAMILQAEPSPFSILLSLNIIALDLRRKSHAAKDCDVCMLHSASASSLRSSTDFLLDLPRELRDHIYGRCVERCDGFQGDAGVGVASTPGPRLICNRLPQVYGGTKSYYYDKESGYNSRIRTAMGLEPASWLLKRVTKAQACSHYRL</sequence>
<feature type="compositionally biased region" description="Low complexity" evidence="1">
    <location>
        <begin position="63"/>
        <end position="81"/>
    </location>
</feature>
<dbReference type="KEGG" id="pfj:MYCFIDRAFT_178321"/>
<protein>
    <submittedName>
        <fullName evidence="2">Uncharacterized protein</fullName>
    </submittedName>
</protein>
<dbReference type="VEuPathDB" id="FungiDB:MYCFIDRAFT_178321"/>
<dbReference type="RefSeq" id="XP_007930399.1">
    <property type="nucleotide sequence ID" value="XM_007932208.1"/>
</dbReference>